<evidence type="ECO:0000259" key="9">
    <source>
        <dbReference type="Pfam" id="PF19029"/>
    </source>
</evidence>
<sequence length="110" mass="12097">MNTELITRHGNLEGTKDKLVKDLRTVVDDADYLLQEVANSTAEEFAAARTRIGVKLTEARSRLDEARTAVTDRARCTADATHEYMVNNPWKVVGLAAVIGLTIGVLASRR</sequence>
<dbReference type="EMBL" id="JADJMH010000034">
    <property type="protein sequence ID" value="MBK7677198.1"/>
    <property type="molecule type" value="Genomic_DNA"/>
</dbReference>
<keyword evidence="4" id="KW-0997">Cell inner membrane</keyword>
<evidence type="ECO:0000313" key="10">
    <source>
        <dbReference type="EMBL" id="MBK7677198.1"/>
    </source>
</evidence>
<keyword evidence="3" id="KW-1003">Cell membrane</keyword>
<dbReference type="AlphaFoldDB" id="A0A935UJ24"/>
<dbReference type="InterPro" id="IPR043605">
    <property type="entry name" value="DUF883_C"/>
</dbReference>
<dbReference type="PANTHER" id="PTHR35893">
    <property type="entry name" value="INNER MEMBRANE PROTEIN-RELATED"/>
    <property type="match status" value="1"/>
</dbReference>
<name>A0A935UJ24_9PROT</name>
<comment type="similarity">
    <text evidence="2">Belongs to the ElaB/YgaM/YqjD family.</text>
</comment>
<comment type="caution">
    <text evidence="10">The sequence shown here is derived from an EMBL/GenBank/DDBJ whole genome shotgun (WGS) entry which is preliminary data.</text>
</comment>
<evidence type="ECO:0000256" key="6">
    <source>
        <dbReference type="ARBA" id="ARBA00022989"/>
    </source>
</evidence>
<feature type="domain" description="DUF883" evidence="8">
    <location>
        <begin position="17"/>
        <end position="68"/>
    </location>
</feature>
<evidence type="ECO:0000259" key="8">
    <source>
        <dbReference type="Pfam" id="PF05957"/>
    </source>
</evidence>
<accession>A0A935UJ24</accession>
<dbReference type="PANTHER" id="PTHR35893:SF3">
    <property type="entry name" value="INNER MEMBRANE PROTEIN"/>
    <property type="match status" value="1"/>
</dbReference>
<evidence type="ECO:0000313" key="11">
    <source>
        <dbReference type="Proteomes" id="UP000697998"/>
    </source>
</evidence>
<organism evidence="10 11">
    <name type="scientific">Candidatus Accumulibacter proximus</name>
    <dbReference type="NCBI Taxonomy" id="2954385"/>
    <lineage>
        <taxon>Bacteria</taxon>
        <taxon>Pseudomonadati</taxon>
        <taxon>Pseudomonadota</taxon>
        <taxon>Betaproteobacteria</taxon>
        <taxon>Candidatus Accumulibacter</taxon>
    </lineage>
</organism>
<evidence type="ECO:0000256" key="7">
    <source>
        <dbReference type="ARBA" id="ARBA00023136"/>
    </source>
</evidence>
<dbReference type="Pfam" id="PF05957">
    <property type="entry name" value="DUF883"/>
    <property type="match status" value="1"/>
</dbReference>
<gene>
    <name evidence="10" type="ORF">IPJ27_21950</name>
</gene>
<evidence type="ECO:0000256" key="2">
    <source>
        <dbReference type="ARBA" id="ARBA00010423"/>
    </source>
</evidence>
<feature type="domain" description="DUF883" evidence="9">
    <location>
        <begin position="82"/>
        <end position="110"/>
    </location>
</feature>
<keyword evidence="6" id="KW-1133">Transmembrane helix</keyword>
<proteinExistence type="inferred from homology"/>
<dbReference type="InterPro" id="IPR010279">
    <property type="entry name" value="YqjD/ElaB"/>
</dbReference>
<dbReference type="GO" id="GO:0005886">
    <property type="term" value="C:plasma membrane"/>
    <property type="evidence" value="ECO:0007669"/>
    <property type="project" value="UniProtKB-SubCell"/>
</dbReference>
<comment type="subcellular location">
    <subcellularLocation>
        <location evidence="1">Cell inner membrane</location>
        <topology evidence="1">Single-pass membrane protein</topology>
    </subcellularLocation>
</comment>
<dbReference type="InterPro" id="IPR043604">
    <property type="entry name" value="DUF883_N"/>
</dbReference>
<evidence type="ECO:0000256" key="1">
    <source>
        <dbReference type="ARBA" id="ARBA00004377"/>
    </source>
</evidence>
<evidence type="ECO:0000256" key="3">
    <source>
        <dbReference type="ARBA" id="ARBA00022475"/>
    </source>
</evidence>
<dbReference type="Pfam" id="PF19029">
    <property type="entry name" value="DUF883_C"/>
    <property type="match status" value="1"/>
</dbReference>
<evidence type="ECO:0000256" key="5">
    <source>
        <dbReference type="ARBA" id="ARBA00022692"/>
    </source>
</evidence>
<reference evidence="10 11" key="1">
    <citation type="submission" date="2020-10" db="EMBL/GenBank/DDBJ databases">
        <title>Connecting structure to function with the recovery of over 1000 high-quality activated sludge metagenome-assembled genomes encoding full-length rRNA genes using long-read sequencing.</title>
        <authorList>
            <person name="Singleton C.M."/>
            <person name="Petriglieri F."/>
            <person name="Kristensen J.M."/>
            <person name="Kirkegaard R.H."/>
            <person name="Michaelsen T.Y."/>
            <person name="Andersen M.H."/>
            <person name="Karst S.M."/>
            <person name="Dueholm M.S."/>
            <person name="Nielsen P.H."/>
            <person name="Albertsen M."/>
        </authorList>
    </citation>
    <scope>NUCLEOTIDE SEQUENCE [LARGE SCALE GENOMIC DNA]</scope>
    <source>
        <strain evidence="10">EsbW_18-Q3-R4-48_BATAC.285</strain>
    </source>
</reference>
<evidence type="ECO:0000256" key="4">
    <source>
        <dbReference type="ARBA" id="ARBA00022519"/>
    </source>
</evidence>
<keyword evidence="7" id="KW-0472">Membrane</keyword>
<protein>
    <submittedName>
        <fullName evidence="10">DUF883 domain-containing protein</fullName>
    </submittedName>
</protein>
<dbReference type="Proteomes" id="UP000697998">
    <property type="component" value="Unassembled WGS sequence"/>
</dbReference>
<keyword evidence="5" id="KW-0812">Transmembrane</keyword>
<dbReference type="GO" id="GO:0043022">
    <property type="term" value="F:ribosome binding"/>
    <property type="evidence" value="ECO:0007669"/>
    <property type="project" value="InterPro"/>
</dbReference>